<dbReference type="GO" id="GO:0000428">
    <property type="term" value="C:DNA-directed RNA polymerase complex"/>
    <property type="evidence" value="ECO:0007669"/>
    <property type="project" value="UniProtKB-KW"/>
</dbReference>
<dbReference type="GO" id="GO:0003899">
    <property type="term" value="F:DNA-directed RNA polymerase activity"/>
    <property type="evidence" value="ECO:0007669"/>
    <property type="project" value="UniProtKB-UniRule"/>
</dbReference>
<feature type="domain" description="DNA-directed RNA polymerase subunit 2 hybrid-binding" evidence="11">
    <location>
        <begin position="710"/>
        <end position="1096"/>
    </location>
</feature>
<evidence type="ECO:0000256" key="1">
    <source>
        <dbReference type="ARBA" id="ARBA00004026"/>
    </source>
</evidence>
<comment type="similarity">
    <text evidence="7 8">Belongs to the RNA polymerase beta chain family.</text>
</comment>
<feature type="domain" description="RNA polymerase beta subunit protrusion" evidence="14">
    <location>
        <begin position="40"/>
        <end position="488"/>
    </location>
</feature>
<organism evidence="17 18">
    <name type="scientific">Clostridium cadaveris</name>
    <dbReference type="NCBI Taxonomy" id="1529"/>
    <lineage>
        <taxon>Bacteria</taxon>
        <taxon>Bacillati</taxon>
        <taxon>Bacillota</taxon>
        <taxon>Clostridia</taxon>
        <taxon>Eubacteriales</taxon>
        <taxon>Clostridiaceae</taxon>
        <taxon>Clostridium</taxon>
    </lineage>
</organism>
<dbReference type="Pfam" id="PF04565">
    <property type="entry name" value="RNA_pol_Rpb2_3"/>
    <property type="match status" value="1"/>
</dbReference>
<evidence type="ECO:0000259" key="15">
    <source>
        <dbReference type="Pfam" id="PF04565"/>
    </source>
</evidence>
<dbReference type="Gene3D" id="2.40.50.150">
    <property type="match status" value="1"/>
</dbReference>
<dbReference type="SUPFAM" id="SSF64484">
    <property type="entry name" value="beta and beta-prime subunits of DNA dependent RNA-polymerase"/>
    <property type="match status" value="1"/>
</dbReference>
<dbReference type="InterPro" id="IPR007120">
    <property type="entry name" value="DNA-dir_RNAP_su2_dom"/>
</dbReference>
<accession>A0A1I2QAK7</accession>
<evidence type="ECO:0000256" key="7">
    <source>
        <dbReference type="HAMAP-Rule" id="MF_01321"/>
    </source>
</evidence>
<reference evidence="17 18" key="1">
    <citation type="submission" date="2016-10" db="EMBL/GenBank/DDBJ databases">
        <authorList>
            <person name="de Groot N.N."/>
        </authorList>
    </citation>
    <scope>NUCLEOTIDE SEQUENCE [LARGE SCALE GENOMIC DNA]</scope>
    <source>
        <strain evidence="17 18">NLAE-zl-G419</strain>
    </source>
</reference>
<gene>
    <name evidence="7" type="primary">rpoB</name>
    <name evidence="17" type="ORF">SAMN04487885_1399</name>
</gene>
<dbReference type="Gene3D" id="3.90.1800.10">
    <property type="entry name" value="RNA polymerase alpha subunit dimerisation domain"/>
    <property type="match status" value="1"/>
</dbReference>
<dbReference type="Gene3D" id="2.30.150.10">
    <property type="entry name" value="DNA-directed RNA polymerase, beta subunit, external 1 domain"/>
    <property type="match status" value="1"/>
</dbReference>
<evidence type="ECO:0000256" key="5">
    <source>
        <dbReference type="ARBA" id="ARBA00023163"/>
    </source>
</evidence>
<dbReference type="Proteomes" id="UP000182135">
    <property type="component" value="Unassembled WGS sequence"/>
</dbReference>
<evidence type="ECO:0000259" key="13">
    <source>
        <dbReference type="Pfam" id="PF04561"/>
    </source>
</evidence>
<keyword evidence="5 7" id="KW-0804">Transcription</keyword>
<dbReference type="CDD" id="cd00653">
    <property type="entry name" value="RNA_pol_B_RPB2"/>
    <property type="match status" value="1"/>
</dbReference>
<dbReference type="Gene3D" id="2.40.270.10">
    <property type="entry name" value="DNA-directed RNA polymerase, subunit 2, domain 6"/>
    <property type="match status" value="1"/>
</dbReference>
<feature type="domain" description="DNA-directed RNA polymerase beta subunit external 1" evidence="16">
    <location>
        <begin position="581"/>
        <end position="648"/>
    </location>
</feature>
<dbReference type="GO" id="GO:0006351">
    <property type="term" value="P:DNA-templated transcription"/>
    <property type="evidence" value="ECO:0007669"/>
    <property type="project" value="UniProtKB-UniRule"/>
</dbReference>
<evidence type="ECO:0000256" key="10">
    <source>
        <dbReference type="SAM" id="MobiDB-lite"/>
    </source>
</evidence>
<feature type="domain" description="RNA polymerase Rpb2" evidence="15">
    <location>
        <begin position="503"/>
        <end position="571"/>
    </location>
</feature>
<dbReference type="InterPro" id="IPR015712">
    <property type="entry name" value="DNA-dir_RNA_pol_su2"/>
</dbReference>
<dbReference type="Pfam" id="PF10385">
    <property type="entry name" value="RNA_pol_Rpb2_45"/>
    <property type="match status" value="1"/>
</dbReference>
<dbReference type="PANTHER" id="PTHR20856">
    <property type="entry name" value="DNA-DIRECTED RNA POLYMERASE I SUBUNIT 2"/>
    <property type="match status" value="1"/>
</dbReference>
<keyword evidence="3 7" id="KW-0808">Transferase</keyword>
<feature type="domain" description="RNA polymerase Rpb2" evidence="13">
    <location>
        <begin position="154"/>
        <end position="305"/>
    </location>
</feature>
<dbReference type="PROSITE" id="PS01166">
    <property type="entry name" value="RNA_POL_BETA"/>
    <property type="match status" value="1"/>
</dbReference>
<keyword evidence="18" id="KW-1185">Reference proteome</keyword>
<evidence type="ECO:0000259" key="11">
    <source>
        <dbReference type="Pfam" id="PF00562"/>
    </source>
</evidence>
<dbReference type="EC" id="2.7.7.6" evidence="7 9"/>
<dbReference type="Pfam" id="PF04560">
    <property type="entry name" value="RNA_pol_Rpb2_7"/>
    <property type="match status" value="1"/>
</dbReference>
<dbReference type="GO" id="GO:0032549">
    <property type="term" value="F:ribonucleoside binding"/>
    <property type="evidence" value="ECO:0007669"/>
    <property type="project" value="InterPro"/>
</dbReference>
<evidence type="ECO:0000259" key="12">
    <source>
        <dbReference type="Pfam" id="PF04560"/>
    </source>
</evidence>
<feature type="compositionally biased region" description="Acidic residues" evidence="10">
    <location>
        <begin position="1215"/>
        <end position="1257"/>
    </location>
</feature>
<dbReference type="Gene3D" id="3.90.1100.10">
    <property type="match status" value="1"/>
</dbReference>
<dbReference type="Gene3D" id="3.90.1110.10">
    <property type="entry name" value="RNA polymerase Rpb2, domain 2"/>
    <property type="match status" value="1"/>
</dbReference>
<evidence type="ECO:0000313" key="18">
    <source>
        <dbReference type="Proteomes" id="UP000182135"/>
    </source>
</evidence>
<evidence type="ECO:0000256" key="3">
    <source>
        <dbReference type="ARBA" id="ARBA00022679"/>
    </source>
</evidence>
<name>A0A1I2QAK7_9CLOT</name>
<evidence type="ECO:0000256" key="8">
    <source>
        <dbReference type="RuleBase" id="RU000434"/>
    </source>
</evidence>
<dbReference type="NCBIfam" id="TIGR02013">
    <property type="entry name" value="rpoB"/>
    <property type="match status" value="1"/>
</dbReference>
<evidence type="ECO:0000256" key="9">
    <source>
        <dbReference type="RuleBase" id="RU363031"/>
    </source>
</evidence>
<dbReference type="GO" id="GO:0003677">
    <property type="term" value="F:DNA binding"/>
    <property type="evidence" value="ECO:0007669"/>
    <property type="project" value="UniProtKB-UniRule"/>
</dbReference>
<evidence type="ECO:0000256" key="6">
    <source>
        <dbReference type="ARBA" id="ARBA00048552"/>
    </source>
</evidence>
<dbReference type="HAMAP" id="MF_01321">
    <property type="entry name" value="RNApol_bact_RpoB"/>
    <property type="match status" value="1"/>
</dbReference>
<dbReference type="FunFam" id="3.90.1800.10:FF:000001">
    <property type="entry name" value="DNA-directed RNA polymerase subunit beta"/>
    <property type="match status" value="1"/>
</dbReference>
<dbReference type="InterPro" id="IPR019462">
    <property type="entry name" value="DNA-dir_RNA_pol_bsu_external_1"/>
</dbReference>
<comment type="subunit">
    <text evidence="7 9">The RNAP catalytic core consists of 2 alpha, 1 beta, 1 beta' and 1 omega subunit. When a sigma factor is associated with the core the holoenzyme is formed, which can initiate transcription.</text>
</comment>
<dbReference type="NCBIfam" id="NF001616">
    <property type="entry name" value="PRK00405.1"/>
    <property type="match status" value="1"/>
</dbReference>
<evidence type="ECO:0000259" key="16">
    <source>
        <dbReference type="Pfam" id="PF10385"/>
    </source>
</evidence>
<proteinExistence type="inferred from homology"/>
<keyword evidence="4 7" id="KW-0548">Nucleotidyltransferase</keyword>
<dbReference type="InterPro" id="IPR007121">
    <property type="entry name" value="RNA_pol_bsu_CS"/>
</dbReference>
<dbReference type="InterPro" id="IPR007641">
    <property type="entry name" value="RNA_pol_Rpb2_7"/>
</dbReference>
<dbReference type="InterPro" id="IPR037034">
    <property type="entry name" value="RNA_pol_Rpb2_2_sf"/>
</dbReference>
<dbReference type="eggNOG" id="COG0085">
    <property type="taxonomic scope" value="Bacteria"/>
</dbReference>
<evidence type="ECO:0000256" key="4">
    <source>
        <dbReference type="ARBA" id="ARBA00022695"/>
    </source>
</evidence>
<keyword evidence="2 7" id="KW-0240">DNA-directed RNA polymerase</keyword>
<evidence type="ECO:0000259" key="14">
    <source>
        <dbReference type="Pfam" id="PF04563"/>
    </source>
</evidence>
<dbReference type="EMBL" id="FOOE01000039">
    <property type="protein sequence ID" value="SFG25338.1"/>
    <property type="molecule type" value="Genomic_DNA"/>
</dbReference>
<evidence type="ECO:0000256" key="2">
    <source>
        <dbReference type="ARBA" id="ARBA00022478"/>
    </source>
</evidence>
<dbReference type="STRING" id="1529.SAMN04487885_1399"/>
<feature type="region of interest" description="Disordered" evidence="10">
    <location>
        <begin position="1195"/>
        <end position="1257"/>
    </location>
</feature>
<dbReference type="InterPro" id="IPR042107">
    <property type="entry name" value="DNA-dir_RNA_pol_bsu_ext_1_sf"/>
</dbReference>
<dbReference type="InterPro" id="IPR037033">
    <property type="entry name" value="DNA-dir_RNAP_su2_hyb_sf"/>
</dbReference>
<dbReference type="Pfam" id="PF04563">
    <property type="entry name" value="RNA_pol_Rpb2_1"/>
    <property type="match status" value="1"/>
</dbReference>
<dbReference type="Pfam" id="PF00562">
    <property type="entry name" value="RNA_pol_Rpb2_6"/>
    <property type="match status" value="1"/>
</dbReference>
<feature type="compositionally biased region" description="Polar residues" evidence="10">
    <location>
        <begin position="1201"/>
        <end position="1211"/>
    </location>
</feature>
<feature type="domain" description="RNA polymerase Rpb2" evidence="12">
    <location>
        <begin position="1098"/>
        <end position="1173"/>
    </location>
</feature>
<dbReference type="Gene3D" id="2.40.50.100">
    <property type="match status" value="1"/>
</dbReference>
<evidence type="ECO:0000313" key="17">
    <source>
        <dbReference type="EMBL" id="SFG25338.1"/>
    </source>
</evidence>
<comment type="catalytic activity">
    <reaction evidence="6 7 9">
        <text>RNA(n) + a ribonucleoside 5'-triphosphate = RNA(n+1) + diphosphate</text>
        <dbReference type="Rhea" id="RHEA:21248"/>
        <dbReference type="Rhea" id="RHEA-COMP:14527"/>
        <dbReference type="Rhea" id="RHEA-COMP:17342"/>
        <dbReference type="ChEBI" id="CHEBI:33019"/>
        <dbReference type="ChEBI" id="CHEBI:61557"/>
        <dbReference type="ChEBI" id="CHEBI:140395"/>
        <dbReference type="EC" id="2.7.7.6"/>
    </reaction>
</comment>
<comment type="function">
    <text evidence="1 7 9">DNA-dependent RNA polymerase catalyzes the transcription of DNA into RNA using the four ribonucleoside triphosphates as substrates.</text>
</comment>
<dbReference type="InterPro" id="IPR010243">
    <property type="entry name" value="RNA_pol_bsu_bac"/>
</dbReference>
<dbReference type="InterPro" id="IPR007644">
    <property type="entry name" value="RNA_pol_bsu_protrusion"/>
</dbReference>
<dbReference type="Pfam" id="PF04561">
    <property type="entry name" value="RNA_pol_Rpb2_2"/>
    <property type="match status" value="1"/>
</dbReference>
<dbReference type="InterPro" id="IPR007642">
    <property type="entry name" value="RNA_pol_Rpb2_2"/>
</dbReference>
<sequence>MLVAILVYTRGEGLMVHPIQNGKRTRMSFGKVKEVIDMPNLIEVQLDSYNWFLEEGLYEVFDDINPITNYTGNLVLEFIDFHLDRDNIKYSVEECKERDATYAAPLKVKVRLHNTETGEIKDQEVFMGDFPLMTEQGTFIINGAERVIVSQLVRSPGVYYSEARDKSGKELFASTVIPNRGAWLEYETDSNDVIYVRIDKTRKLPITILARAMGYGSDAEIIDYFGEDERLRATIEKDNTKTKEEALLEIYKRLRPGEPPTVDSAVSLIESLFFDAKRYDLSKVGRYKFNKKLALNLRISNQIAAEDVVNGETGEIFVSKGEKISREMALKIQNAGINSVDIIVEDKVLRVIGNHFVDLQAHVNFDISTLNIKERVHYPTLKELLDNYSDEEELKEQIKKNLTKLIPKHIIRDDIYATISYELGLPYAIGYVDDIDHLGNRRLRSVGELLQNQFRIGLSRMERVVKERMTIQDQEGITPQVLINIRPVAAAIKEFFGSSQLSQFMDQTNPLSELTHKRRLSALGPGGLSRERAGFEVRDVHHSHYGRMCPIETPEGPNIGLINSLATYARVNEYGFIETPYRIIDKATGVVTNEIRYFTADEEDRYVIAQSNELIGEDGLFLDKKITVRSKDDILIIPREDVDLMDISPRQIVSVATAMIPFLENDDASRALMGANMQRQAVPLLKPQAPIVGTGIEYKAAVDSGVLPKAKNAGEVVYVSANEVRVKRDSDGGIDSYRLLKFKRSNPGTCINQRPIVDKGEKVEIGSVLADGPSTDLGEIGLGKNIRMGFITWEGYNYEDAMLISEQLVRDDVFTSIHIEEYECEARDTKLGPEEITRDIPNVGEDALKDIDERGIIRIGAEVRSGDILVGKVTPKGETELTAEERLLRAIFGEKAREVRDTSLRVPHGEAGIIVDIKVFTRENGDELTPGVNELVRCYIAQKRKISVGDKMAGRHGNKGVISRILPEEDMPFLPDGRPLQICLNPLGVPSRMNIGQVLEVHLGLAASKLGWHIATPVFDGATEQNIEDCLEMAGYARDGKTVLYDGRTGEPFDNRVTVGYMYILKLAHLVDDKIHARSTGPYSLVTQQPLGGKAQFGGQRFGEMEVWALEAYGSAHTLQEILTVKSDDVVGRVKTYEAIVKGENIPEPGIPESFKVLIKELQALCLDVKVYNEENEEIKIRESVDEDMEDLEVNIEGNEPNPSTLANDAGTTDAEGENEDENDEFEDDIEEIDYESLNLDDLESEDLDIDGFNDEH</sequence>
<dbReference type="InterPro" id="IPR014724">
    <property type="entry name" value="RNA_pol_RPB2_OB-fold"/>
</dbReference>
<protein>
    <recommendedName>
        <fullName evidence="7 9">DNA-directed RNA polymerase subunit beta</fullName>
        <shortName evidence="7">RNAP subunit beta</shortName>
        <ecNumber evidence="7 9">2.7.7.6</ecNumber>
    </recommendedName>
    <alternativeName>
        <fullName evidence="7">RNA polymerase subunit beta</fullName>
    </alternativeName>
    <alternativeName>
        <fullName evidence="7">Transcriptase subunit beta</fullName>
    </alternativeName>
</protein>
<dbReference type="InterPro" id="IPR007645">
    <property type="entry name" value="RNA_pol_Rpb2_3"/>
</dbReference>
<dbReference type="AlphaFoldDB" id="A0A1I2QAK7"/>